<name>A0A4Q7XL73_9ACTN</name>
<feature type="region of interest" description="Disordered" evidence="1">
    <location>
        <begin position="165"/>
        <end position="184"/>
    </location>
</feature>
<evidence type="ECO:0000313" key="2">
    <source>
        <dbReference type="EMBL" id="RZU24470.1"/>
    </source>
</evidence>
<protein>
    <recommendedName>
        <fullName evidence="4">Universal stress protein</fullName>
    </recommendedName>
</protein>
<dbReference type="Gene3D" id="3.40.50.620">
    <property type="entry name" value="HUPs"/>
    <property type="match status" value="1"/>
</dbReference>
<comment type="caution">
    <text evidence="2">The sequence shown here is derived from an EMBL/GenBank/DDBJ whole genome shotgun (WGS) entry which is preliminary data.</text>
</comment>
<accession>A0A4Q7XL73</accession>
<evidence type="ECO:0000256" key="1">
    <source>
        <dbReference type="SAM" id="MobiDB-lite"/>
    </source>
</evidence>
<sequence length="184" mass="19985">MYDVVLLVEQELSEPDAKRVVELHNDMPEPVTYHVLVPCHNAEAGVEASISALGTADLYGPGLAGQRDDLAEAQKAIDTEAKGCSGRSVQRLRDLGQHAEGGISHERPIDALVATVKQAQGQEVIILTRPHIVAEFFHLDWTTSARRHLGVPVLHLLEHDAQKAASVRQQGRVGDAAGETRDQQ</sequence>
<dbReference type="Proteomes" id="UP000292027">
    <property type="component" value="Unassembled WGS sequence"/>
</dbReference>
<keyword evidence="3" id="KW-1185">Reference proteome</keyword>
<reference evidence="2 3" key="1">
    <citation type="journal article" date="2015" name="Stand. Genomic Sci.">
        <title>Genomic Encyclopedia of Bacterial and Archaeal Type Strains, Phase III: the genomes of soil and plant-associated and newly described type strains.</title>
        <authorList>
            <person name="Whitman W.B."/>
            <person name="Woyke T."/>
            <person name="Klenk H.P."/>
            <person name="Zhou Y."/>
            <person name="Lilburn T.G."/>
            <person name="Beck B.J."/>
            <person name="De Vos P."/>
            <person name="Vandamme P."/>
            <person name="Eisen J.A."/>
            <person name="Garrity G."/>
            <person name="Hugenholtz P."/>
            <person name="Kyrpides N.C."/>
        </authorList>
    </citation>
    <scope>NUCLEOTIDE SEQUENCE [LARGE SCALE GENOMIC DNA]</scope>
    <source>
        <strain evidence="2 3">VKM Ac-2540</strain>
    </source>
</reference>
<dbReference type="InterPro" id="IPR014729">
    <property type="entry name" value="Rossmann-like_a/b/a_fold"/>
</dbReference>
<evidence type="ECO:0000313" key="3">
    <source>
        <dbReference type="Proteomes" id="UP000292027"/>
    </source>
</evidence>
<dbReference type="RefSeq" id="WP_242000114.1">
    <property type="nucleotide sequence ID" value="NZ_SHKR01000001.1"/>
</dbReference>
<dbReference type="EMBL" id="SHKR01000001">
    <property type="protein sequence ID" value="RZU24470.1"/>
    <property type="molecule type" value="Genomic_DNA"/>
</dbReference>
<dbReference type="AlphaFoldDB" id="A0A4Q7XL73"/>
<evidence type="ECO:0008006" key="4">
    <source>
        <dbReference type="Google" id="ProtNLM"/>
    </source>
</evidence>
<dbReference type="SUPFAM" id="SSF52402">
    <property type="entry name" value="Adenine nucleotide alpha hydrolases-like"/>
    <property type="match status" value="1"/>
</dbReference>
<gene>
    <name evidence="2" type="ORF">EV645_0112</name>
</gene>
<organism evidence="2 3">
    <name type="scientific">Kribbella rubisoli</name>
    <dbReference type="NCBI Taxonomy" id="3075929"/>
    <lineage>
        <taxon>Bacteria</taxon>
        <taxon>Bacillati</taxon>
        <taxon>Actinomycetota</taxon>
        <taxon>Actinomycetes</taxon>
        <taxon>Propionibacteriales</taxon>
        <taxon>Kribbellaceae</taxon>
        <taxon>Kribbella</taxon>
    </lineage>
</organism>
<proteinExistence type="predicted"/>